<dbReference type="InterPro" id="IPR016186">
    <property type="entry name" value="C-type_lectin-like/link_sf"/>
</dbReference>
<proteinExistence type="predicted"/>
<comment type="caution">
    <text evidence="10">The sequence shown here is derived from an EMBL/GenBank/DDBJ whole genome shotgun (WGS) entry which is preliminary data.</text>
</comment>
<name>A0A835WKV3_9CHLO</name>
<dbReference type="PANTHER" id="PTHR44329:SF214">
    <property type="entry name" value="PROTEIN KINASE DOMAIN-CONTAINING PROTEIN"/>
    <property type="match status" value="1"/>
</dbReference>
<feature type="compositionally biased region" description="Polar residues" evidence="7">
    <location>
        <begin position="2576"/>
        <end position="2586"/>
    </location>
</feature>
<feature type="domain" description="Apple" evidence="9">
    <location>
        <begin position="1056"/>
        <end position="1131"/>
    </location>
</feature>
<evidence type="ECO:0000259" key="8">
    <source>
        <dbReference type="PROSITE" id="PS50011"/>
    </source>
</evidence>
<evidence type="ECO:0000256" key="3">
    <source>
        <dbReference type="ARBA" id="ARBA00022741"/>
    </source>
</evidence>
<evidence type="ECO:0008006" key="12">
    <source>
        <dbReference type="Google" id="ProtNLM"/>
    </source>
</evidence>
<sequence length="2619" mass="273367">MLVLSDVFGSEVTAESSVLSPQSCVYVRAALAESGGFNEQMTGIEVSPEFDLDVPYYGRLVWSACQQLCLDTPGCRSASYMASEQVCRLKSATCVEAQLGKGCTVLGSRFEAFLHIDRSTTLDFVAASWLTAMAYAGLTSQPGSFDAAVTTCQALDTQLTSLHSPGNLNTLVRMATNASLQLMPSLSGDSGPWHFWLNGRHSRDTGNITWADGTRFILHQSISVVAPGGCFALTIYNSTSRSLTVQPCNATGYPVCSAFPKGVEAWRFQTESTVVQVYDNRLSSQDTAAFCTSKGMRLFRPLGVRGRELIRDVAFQTPSITNAWVDGWCADGSQECYYANSSRISAEMMSPDLARTYSGPGCTVLGLPKSLPAFYYGAACDTLLAILCESVPPVPPVPGVKDVPARLRLLNSKAYAFVTAPRTYNEAESQCATMGGHLVSITDANTDALVSSTWFDMDGPSNNFVIFKYTRRILTYLGGDSYSGNGLAWLDGSPYVYEGEKLSASSMNNEGCLMMSSLGAGAPAPRWEVIPKTDCTTIRFNYTCKLPAKSYVQPSAAVASDGALFELHLHTPRTFPDAQEACQARGGNLAFLTPDTAFEDINFFVRRLRHEQIGIIPIMGDSFAYFIGAVTNKTDGQLRSADFTWVDSTAGPFNWPIWNAGFPPGAPVGYSFAAGTRTAAAFMSNNGATVVARKRYDNALPFLCRTPLGNPIGTASAPDGTVYEVLRTPYALPYHAAEQVCQERGGHLAGVSSPQQLGAVAQLCSAALQALPRTASGGFESHDVSDGCWVGLYCPAGHHGDVSFKDGFGERALHKLASFQPSILQGSSCSSASDLVWLDNRSSVGDGGMASLISGAASGLSLSSRCGVVRPGASSNSSTATLAMSPCKQFAAFVCERGGMSTPPALPSISVKQAAAPAASADPIPSGAVRYQGCYTLVDGQQQRAAASSLALAATPLPVLLSQNVSSLAQCYSLTRQAGLAFYSIVGGSACWGGATVPGLPFVNISDDSACRQSCSGDAGQQQPGCAAAGYTAVFALTGAATTAGTAVPASVIYTCMSEELVAAPNATVVGQLHISPSQLARCEALCSALAACDLYTYDTRAGACVLLGVPGVASLASLPVYDAQWARATCVKVVRLVADSALRELPSSSAIAVVPGRPTHLCSSALGYQLQSAGSAALTPRHGLPVVDAAACAASCAANATCQGFVVAPMSSDANASLLCTTRTGFVVDQSYEWLSARAWVDLPPVNSSIAGSSSGTAGEGCLVLSRLVPPPPYMCTDYVDAGGWELKQLNISDEQACRRACEANDECSLYVVYSSPASCSLRFRAFYNNTGAWPAVKGSNLRPDSSKLGTVRSCINTYRLLQPFVSPAMGRASRQVRLGADGAFHLCVPHMDLRGVDEFSADTFDDAKCAAECAAQSTCNYFITTYDAFETGVCYTKREPYIFTLGEDMEFPETGGMTRVDMVSVADSCLNLERQLPRSPPAYVCAQQYSAAFGAGARSIMSVATAYACEVLCNSDSGCVGYTWMAHNSTCVLATSSGSSSSGGNSTKVVAARSTGPAWLATQTCLQAPRLISSTGNGTAGQYVQASSTWHYCQPGGSVLSIAAQSQLDVLGVRALPSAGLSNASFASVRNCTRECAAVDGCQAFGLTWRNGTDVSPVCVLLGWSSAAAYAPVQGPAGSTAQVTLTCLVLASERTFPATAGGLAHPRVRPAAVQAYRNKQYSVYLQPASYSLAAATCQSAGAGGGQLLSVNSAQELTVVQALLGPHLQARTHPAAGVAQLDTTPFWTGLVWDGTINGSSNPSNGGCSGWCYSHGRTTDTSFVSSVLQAGSAAAGCGALDLIGGAPGLRAANCTAWLLPFVCEQQMPAVFVDGITSSAQPLQVFPAQAGYSQALQLASAAGAVLAVVDLTGATASSGRRHARALLQGSAAVRFGSVSAAASACGLPQLRSSGCWVQLQAPADACNSNSSSSGSTAALCGATALLLTDAASSAASTLNSLAGLDAGSSTCAAALVDSSGSSSYVRAPCSTQAAYLAAVVDPDAPLRAALPPPADSSSDNSLSGGAIAGIVVGSVVGGLLVIGLALFAWVRWRGAQRAGAGGDTAVKAGSKVDQQADNGFDHSTHAGDKDKEKDGQHTDRSAPYAVSITGDSLGNGDAARLRSSSDGPLPPGPVSMGSSNAQAAPSPAPASPKVVAAQQPFGDGRPVALGNSTEGYSNSDVTTATTVVGGGAGGPNSSRSHYTYTNSIMSLQDRSREAAPGSPRLLRQLVVTAEDPDHLDVTWQIDPNKDVSWDENDELGKGTFGVVYRGLYKGEPVAIKTVMRGGHGKYEMDALKSLLQEARILAKVRHPNVVTCYGGCITDKNVFIVEELMQQNLGELIHSTGEALLPLDTVLRIAMDVASGLFQLHPTIVHRDLKPDNVLLDAAGRAKISDFGLARFKLQSYLASTKNFAAGTIPFMPPEALGEEINKISEKADIYSLAVVIWTMLTGKVQPWQNYHYAAVLYKVSMRGERPQLPEDPNRCPPRLAGLITRMWSQDPAARPGAGEVLKQLGVILRDVERVMGTGATQSHRHSATLDSPCSQSTRDVAHSSGQRDGDNSGKRSSRALSHAPADAVGSR</sequence>
<evidence type="ECO:0000256" key="6">
    <source>
        <dbReference type="PROSITE-ProRule" id="PRU10141"/>
    </source>
</evidence>
<dbReference type="InterPro" id="IPR000719">
    <property type="entry name" value="Prot_kinase_dom"/>
</dbReference>
<feature type="compositionally biased region" description="Basic and acidic residues" evidence="7">
    <location>
        <begin position="2587"/>
        <end position="2601"/>
    </location>
</feature>
<keyword evidence="3 6" id="KW-0547">Nucleotide-binding</keyword>
<organism evidence="10 11">
    <name type="scientific">Chlamydomonas schloesseri</name>
    <dbReference type="NCBI Taxonomy" id="2026947"/>
    <lineage>
        <taxon>Eukaryota</taxon>
        <taxon>Viridiplantae</taxon>
        <taxon>Chlorophyta</taxon>
        <taxon>core chlorophytes</taxon>
        <taxon>Chlorophyceae</taxon>
        <taxon>CS clade</taxon>
        <taxon>Chlamydomonadales</taxon>
        <taxon>Chlamydomonadaceae</taxon>
        <taxon>Chlamydomonas</taxon>
    </lineage>
</organism>
<evidence type="ECO:0000256" key="1">
    <source>
        <dbReference type="ARBA" id="ARBA00022527"/>
    </source>
</evidence>
<dbReference type="GO" id="GO:0005524">
    <property type="term" value="F:ATP binding"/>
    <property type="evidence" value="ECO:0007669"/>
    <property type="project" value="UniProtKB-UniRule"/>
</dbReference>
<gene>
    <name evidence="10" type="ORF">HYH02_005867</name>
</gene>
<protein>
    <recommendedName>
        <fullName evidence="12">C-type lectin domain-containing protein</fullName>
    </recommendedName>
</protein>
<feature type="compositionally biased region" description="Basic and acidic residues" evidence="7">
    <location>
        <begin position="2118"/>
        <end position="2139"/>
    </location>
</feature>
<dbReference type="InterPro" id="IPR051681">
    <property type="entry name" value="Ser/Thr_Kinases-Pseudokinases"/>
</dbReference>
<dbReference type="InterPro" id="IPR003609">
    <property type="entry name" value="Pan_app"/>
</dbReference>
<dbReference type="PROSITE" id="PS50011">
    <property type="entry name" value="PROTEIN_KINASE_DOM"/>
    <property type="match status" value="1"/>
</dbReference>
<accession>A0A835WKV3</accession>
<dbReference type="InterPro" id="IPR008271">
    <property type="entry name" value="Ser/Thr_kinase_AS"/>
</dbReference>
<evidence type="ECO:0000256" key="5">
    <source>
        <dbReference type="ARBA" id="ARBA00022840"/>
    </source>
</evidence>
<feature type="domain" description="Protein kinase" evidence="8">
    <location>
        <begin position="2292"/>
        <end position="2554"/>
    </location>
</feature>
<dbReference type="SMART" id="SM00034">
    <property type="entry name" value="CLECT"/>
    <property type="match status" value="5"/>
</dbReference>
<dbReference type="SUPFAM" id="SSF56112">
    <property type="entry name" value="Protein kinase-like (PK-like)"/>
    <property type="match status" value="1"/>
</dbReference>
<evidence type="ECO:0000259" key="9">
    <source>
        <dbReference type="PROSITE" id="PS50948"/>
    </source>
</evidence>
<dbReference type="Pfam" id="PF07714">
    <property type="entry name" value="PK_Tyr_Ser-Thr"/>
    <property type="match status" value="1"/>
</dbReference>
<dbReference type="PROSITE" id="PS00108">
    <property type="entry name" value="PROTEIN_KINASE_ST"/>
    <property type="match status" value="1"/>
</dbReference>
<feature type="region of interest" description="Disordered" evidence="7">
    <location>
        <begin position="2566"/>
        <end position="2619"/>
    </location>
</feature>
<dbReference type="InterPro" id="IPR016187">
    <property type="entry name" value="CTDL_fold"/>
</dbReference>
<evidence type="ECO:0000313" key="10">
    <source>
        <dbReference type="EMBL" id="KAG2449119.1"/>
    </source>
</evidence>
<keyword evidence="1" id="KW-0723">Serine/threonine-protein kinase</keyword>
<dbReference type="InterPro" id="IPR001245">
    <property type="entry name" value="Ser-Thr/Tyr_kinase_cat_dom"/>
</dbReference>
<keyword evidence="11" id="KW-1185">Reference proteome</keyword>
<dbReference type="Pfam" id="PF14295">
    <property type="entry name" value="PAN_4"/>
    <property type="match status" value="7"/>
</dbReference>
<dbReference type="PROSITE" id="PS00107">
    <property type="entry name" value="PROTEIN_KINASE_ATP"/>
    <property type="match status" value="1"/>
</dbReference>
<keyword evidence="5 6" id="KW-0067">ATP-binding</keyword>
<dbReference type="GO" id="GO:0004674">
    <property type="term" value="F:protein serine/threonine kinase activity"/>
    <property type="evidence" value="ECO:0007669"/>
    <property type="project" value="UniProtKB-KW"/>
</dbReference>
<dbReference type="Gene3D" id="1.10.510.10">
    <property type="entry name" value="Transferase(Phosphotransferase) domain 1"/>
    <property type="match status" value="1"/>
</dbReference>
<evidence type="ECO:0000256" key="7">
    <source>
        <dbReference type="SAM" id="MobiDB-lite"/>
    </source>
</evidence>
<dbReference type="Proteomes" id="UP000613740">
    <property type="component" value="Unassembled WGS sequence"/>
</dbReference>
<dbReference type="PROSITE" id="PS50948">
    <property type="entry name" value="PAN"/>
    <property type="match status" value="1"/>
</dbReference>
<dbReference type="Gene3D" id="3.10.100.10">
    <property type="entry name" value="Mannose-Binding Protein A, subunit A"/>
    <property type="match status" value="5"/>
</dbReference>
<dbReference type="SMART" id="SM00220">
    <property type="entry name" value="S_TKc"/>
    <property type="match status" value="1"/>
</dbReference>
<keyword evidence="2" id="KW-0808">Transferase</keyword>
<dbReference type="OrthoDB" id="535509at2759"/>
<evidence type="ECO:0000313" key="11">
    <source>
        <dbReference type="Proteomes" id="UP000613740"/>
    </source>
</evidence>
<feature type="binding site" evidence="6">
    <location>
        <position position="2319"/>
    </location>
    <ligand>
        <name>ATP</name>
        <dbReference type="ChEBI" id="CHEBI:30616"/>
    </ligand>
</feature>
<feature type="compositionally biased region" description="Low complexity" evidence="7">
    <location>
        <begin position="2180"/>
        <end position="2194"/>
    </location>
</feature>
<dbReference type="InterPro" id="IPR001304">
    <property type="entry name" value="C-type_lectin-like"/>
</dbReference>
<keyword evidence="4" id="KW-0418">Kinase</keyword>
<evidence type="ECO:0000256" key="4">
    <source>
        <dbReference type="ARBA" id="ARBA00022777"/>
    </source>
</evidence>
<reference evidence="10" key="1">
    <citation type="journal article" date="2020" name="bioRxiv">
        <title>Comparative genomics of Chlamydomonas.</title>
        <authorList>
            <person name="Craig R.J."/>
            <person name="Hasan A.R."/>
            <person name="Ness R.W."/>
            <person name="Keightley P.D."/>
        </authorList>
    </citation>
    <scope>NUCLEOTIDE SEQUENCE</scope>
    <source>
        <strain evidence="10">CCAP 11/173</strain>
    </source>
</reference>
<dbReference type="CDD" id="cd00037">
    <property type="entry name" value="CLECT"/>
    <property type="match status" value="3"/>
</dbReference>
<evidence type="ECO:0000256" key="2">
    <source>
        <dbReference type="ARBA" id="ARBA00022679"/>
    </source>
</evidence>
<feature type="region of interest" description="Disordered" evidence="7">
    <location>
        <begin position="2099"/>
        <end position="2194"/>
    </location>
</feature>
<dbReference type="InterPro" id="IPR017441">
    <property type="entry name" value="Protein_kinase_ATP_BS"/>
</dbReference>
<dbReference type="CDD" id="cd13999">
    <property type="entry name" value="STKc_MAP3K-like"/>
    <property type="match status" value="1"/>
</dbReference>
<dbReference type="PANTHER" id="PTHR44329">
    <property type="entry name" value="SERINE/THREONINE-PROTEIN KINASE TNNI3K-RELATED"/>
    <property type="match status" value="1"/>
</dbReference>
<dbReference type="SUPFAM" id="SSF56436">
    <property type="entry name" value="C-type lectin-like"/>
    <property type="match status" value="5"/>
</dbReference>
<dbReference type="Gene3D" id="3.50.4.10">
    <property type="entry name" value="Hepatocyte Growth Factor"/>
    <property type="match status" value="1"/>
</dbReference>
<dbReference type="InterPro" id="IPR011009">
    <property type="entry name" value="Kinase-like_dom_sf"/>
</dbReference>
<dbReference type="EMBL" id="JAEHOD010000015">
    <property type="protein sequence ID" value="KAG2449119.1"/>
    <property type="molecule type" value="Genomic_DNA"/>
</dbReference>